<name>A0A183APN2_9TREM</name>
<reference evidence="8" key="1">
    <citation type="submission" date="2016-06" db="UniProtKB">
        <authorList>
            <consortium name="WormBaseParasite"/>
        </authorList>
    </citation>
    <scope>IDENTIFICATION</scope>
</reference>
<dbReference type="OrthoDB" id="6226411at2759"/>
<evidence type="ECO:0000256" key="3">
    <source>
        <dbReference type="ARBA" id="ARBA00023239"/>
    </source>
</evidence>
<evidence type="ECO:0000313" key="8">
    <source>
        <dbReference type="WBParaSite" id="ECPE_0000894501-mRNA-1"/>
    </source>
</evidence>
<keyword evidence="4" id="KW-0141">cGMP biosynthesis</keyword>
<keyword evidence="3" id="KW-0456">Lyase</keyword>
<dbReference type="GO" id="GO:0001653">
    <property type="term" value="F:peptide receptor activity"/>
    <property type="evidence" value="ECO:0007669"/>
    <property type="project" value="TreeGrafter"/>
</dbReference>
<evidence type="ECO:0000259" key="5">
    <source>
        <dbReference type="PROSITE" id="PS50011"/>
    </source>
</evidence>
<accession>A0A183APN2</accession>
<gene>
    <name evidence="6" type="ORF">ECPE_LOCUS8917</name>
</gene>
<dbReference type="PANTHER" id="PTHR11920">
    <property type="entry name" value="GUANYLYL CYCLASE"/>
    <property type="match status" value="1"/>
</dbReference>
<dbReference type="GO" id="GO:0004672">
    <property type="term" value="F:protein kinase activity"/>
    <property type="evidence" value="ECO:0007669"/>
    <property type="project" value="InterPro"/>
</dbReference>
<dbReference type="WBParaSite" id="ECPE_0000894501-mRNA-1">
    <property type="protein sequence ID" value="ECPE_0000894501-mRNA-1"/>
    <property type="gene ID" value="ECPE_0000894501"/>
</dbReference>
<keyword evidence="7" id="KW-1185">Reference proteome</keyword>
<dbReference type="InterPro" id="IPR000719">
    <property type="entry name" value="Prot_kinase_dom"/>
</dbReference>
<dbReference type="EC" id="4.6.1.2" evidence="1"/>
<organism evidence="8">
    <name type="scientific">Echinostoma caproni</name>
    <dbReference type="NCBI Taxonomy" id="27848"/>
    <lineage>
        <taxon>Eukaryota</taxon>
        <taxon>Metazoa</taxon>
        <taxon>Spiralia</taxon>
        <taxon>Lophotrochozoa</taxon>
        <taxon>Platyhelminthes</taxon>
        <taxon>Trematoda</taxon>
        <taxon>Digenea</taxon>
        <taxon>Plagiorchiida</taxon>
        <taxon>Echinostomata</taxon>
        <taxon>Echinostomatoidea</taxon>
        <taxon>Echinostomatidae</taxon>
        <taxon>Echinostoma</taxon>
    </lineage>
</organism>
<evidence type="ECO:0000256" key="4">
    <source>
        <dbReference type="ARBA" id="ARBA00023293"/>
    </source>
</evidence>
<reference evidence="6 7" key="2">
    <citation type="submission" date="2018-11" db="EMBL/GenBank/DDBJ databases">
        <authorList>
            <consortium name="Pathogen Informatics"/>
        </authorList>
    </citation>
    <scope>NUCLEOTIDE SEQUENCE [LARGE SCALE GENOMIC DNA]</scope>
    <source>
        <strain evidence="6 7">Egypt</strain>
    </source>
</reference>
<dbReference type="AlphaFoldDB" id="A0A183APN2"/>
<keyword evidence="2" id="KW-0547">Nucleotide-binding</keyword>
<proteinExistence type="predicted"/>
<dbReference type="PROSITE" id="PS50011">
    <property type="entry name" value="PROTEIN_KINASE_DOM"/>
    <property type="match status" value="1"/>
</dbReference>
<dbReference type="SUPFAM" id="SSF56112">
    <property type="entry name" value="Protein kinase-like (PK-like)"/>
    <property type="match status" value="1"/>
</dbReference>
<dbReference type="GO" id="GO:0005886">
    <property type="term" value="C:plasma membrane"/>
    <property type="evidence" value="ECO:0007669"/>
    <property type="project" value="TreeGrafter"/>
</dbReference>
<evidence type="ECO:0000313" key="7">
    <source>
        <dbReference type="Proteomes" id="UP000272942"/>
    </source>
</evidence>
<evidence type="ECO:0000256" key="1">
    <source>
        <dbReference type="ARBA" id="ARBA00012202"/>
    </source>
</evidence>
<dbReference type="GO" id="GO:0004016">
    <property type="term" value="F:adenylate cyclase activity"/>
    <property type="evidence" value="ECO:0007669"/>
    <property type="project" value="TreeGrafter"/>
</dbReference>
<dbReference type="GO" id="GO:0004383">
    <property type="term" value="F:guanylate cyclase activity"/>
    <property type="evidence" value="ECO:0007669"/>
    <property type="project" value="UniProtKB-EC"/>
</dbReference>
<dbReference type="GO" id="GO:0007168">
    <property type="term" value="P:receptor guanylyl cyclase signaling pathway"/>
    <property type="evidence" value="ECO:0007669"/>
    <property type="project" value="TreeGrafter"/>
</dbReference>
<dbReference type="Proteomes" id="UP000272942">
    <property type="component" value="Unassembled WGS sequence"/>
</dbReference>
<dbReference type="InterPro" id="IPR011009">
    <property type="entry name" value="Kinase-like_dom_sf"/>
</dbReference>
<protein>
    <recommendedName>
        <fullName evidence="1">guanylate cyclase</fullName>
        <ecNumber evidence="1">4.6.1.2</ecNumber>
    </recommendedName>
</protein>
<dbReference type="Pfam" id="PF07714">
    <property type="entry name" value="PK_Tyr_Ser-Thr"/>
    <property type="match status" value="1"/>
</dbReference>
<dbReference type="InterPro" id="IPR001245">
    <property type="entry name" value="Ser-Thr/Tyr_kinase_cat_dom"/>
</dbReference>
<evidence type="ECO:0000256" key="2">
    <source>
        <dbReference type="ARBA" id="ARBA00022741"/>
    </source>
</evidence>
<feature type="domain" description="Protein kinase" evidence="5">
    <location>
        <begin position="71"/>
        <end position="269"/>
    </location>
</feature>
<dbReference type="Gene3D" id="1.10.510.10">
    <property type="entry name" value="Transferase(Phosphotransferase) domain 1"/>
    <property type="match status" value="1"/>
</dbReference>
<dbReference type="InterPro" id="IPR050401">
    <property type="entry name" value="Cyclic_nucleotide_synthase"/>
</dbReference>
<dbReference type="GO" id="GO:0005524">
    <property type="term" value="F:ATP binding"/>
    <property type="evidence" value="ECO:0007669"/>
    <property type="project" value="InterPro"/>
</dbReference>
<sequence length="269" mass="30336">MCIEFWHSIFTTFNYIVCSTPSDVDCLLSQLIQWRANEKQVEIPEKEKTKFNSYLLDPDQVDSVDPDSNDTRISRAILTLKPTDVRIARAGGIIVAVKKAAAALMSLTPELIDEIQMIRKFEHPNLTELVGISVETSYVHFYWEYCPKASLGSIIRRMALPLNWTFRLSLLTDIANGLMFLHKHGIIHGRLSSNNCVVDGNWTCKITDCPDLMEVPEMDIYSFGTLMSEIALRTDFHKVSPANLSSAAPFSSLLDSVLHAFKRQGPIIQ</sequence>
<dbReference type="PANTHER" id="PTHR11920:SF501">
    <property type="entry name" value="GUANYLATE CYCLASE 32E"/>
    <property type="match status" value="1"/>
</dbReference>
<evidence type="ECO:0000313" key="6">
    <source>
        <dbReference type="EMBL" id="VDP84412.1"/>
    </source>
</evidence>
<dbReference type="EMBL" id="UZAN01046646">
    <property type="protein sequence ID" value="VDP84412.1"/>
    <property type="molecule type" value="Genomic_DNA"/>
</dbReference>